<feature type="domain" description="RES" evidence="1">
    <location>
        <begin position="19"/>
        <end position="158"/>
    </location>
</feature>
<protein>
    <submittedName>
        <fullName evidence="2">RES domain-containing protein</fullName>
    </submittedName>
</protein>
<dbReference type="Proteomes" id="UP000535406">
    <property type="component" value="Unassembled WGS sequence"/>
</dbReference>
<keyword evidence="3" id="KW-1185">Reference proteome</keyword>
<dbReference type="RefSeq" id="WP_184142407.1">
    <property type="nucleotide sequence ID" value="NZ_JACHIK010000004.1"/>
</dbReference>
<organism evidence="2 3">
    <name type="scientific">Shinella fusca</name>
    <dbReference type="NCBI Taxonomy" id="544480"/>
    <lineage>
        <taxon>Bacteria</taxon>
        <taxon>Pseudomonadati</taxon>
        <taxon>Pseudomonadota</taxon>
        <taxon>Alphaproteobacteria</taxon>
        <taxon>Hyphomicrobiales</taxon>
        <taxon>Rhizobiaceae</taxon>
        <taxon>Shinella</taxon>
    </lineage>
</organism>
<evidence type="ECO:0000313" key="3">
    <source>
        <dbReference type="Proteomes" id="UP000535406"/>
    </source>
</evidence>
<dbReference type="EMBL" id="JACHIK010000004">
    <property type="protein sequence ID" value="MBB5042090.1"/>
    <property type="molecule type" value="Genomic_DNA"/>
</dbReference>
<dbReference type="Pfam" id="PF08808">
    <property type="entry name" value="RES"/>
    <property type="match status" value="1"/>
</dbReference>
<dbReference type="AlphaFoldDB" id="A0A7W7YTW0"/>
<dbReference type="SMART" id="SM00953">
    <property type="entry name" value="RES"/>
    <property type="match status" value="1"/>
</dbReference>
<name>A0A7W7YTW0_9HYPH</name>
<sequence>MRFAGTCYRAHDPRWSFKPVSGDGAAIRGARFNPKSVPALYLALSIMTAVKEANQGFAHRIDPCVLCAYEIDCEDIADLTTREGRQAHSVAFDDMACAWALALAEGERPASWSIYDRLRAGGIAGILVPSFAPGAESDDRNLVLWDWGPEPPHKVTVIDPSGRLPKDQLSWR</sequence>
<evidence type="ECO:0000313" key="2">
    <source>
        <dbReference type="EMBL" id="MBB5042090.1"/>
    </source>
</evidence>
<evidence type="ECO:0000259" key="1">
    <source>
        <dbReference type="SMART" id="SM00953"/>
    </source>
</evidence>
<reference evidence="2 3" key="1">
    <citation type="submission" date="2020-08" db="EMBL/GenBank/DDBJ databases">
        <title>Genomic Encyclopedia of Type Strains, Phase IV (KMG-IV): sequencing the most valuable type-strain genomes for metagenomic binning, comparative biology and taxonomic classification.</title>
        <authorList>
            <person name="Goeker M."/>
        </authorList>
    </citation>
    <scope>NUCLEOTIDE SEQUENCE [LARGE SCALE GENOMIC DNA]</scope>
    <source>
        <strain evidence="2 3">DSM 21319</strain>
    </source>
</reference>
<proteinExistence type="predicted"/>
<dbReference type="InterPro" id="IPR014914">
    <property type="entry name" value="RES_dom"/>
</dbReference>
<comment type="caution">
    <text evidence="2">The sequence shown here is derived from an EMBL/GenBank/DDBJ whole genome shotgun (WGS) entry which is preliminary data.</text>
</comment>
<accession>A0A7W7YTW0</accession>
<gene>
    <name evidence="2" type="ORF">HNQ66_001486</name>
</gene>